<dbReference type="EMBL" id="JARK01000268">
    <property type="protein sequence ID" value="EYC39222.1"/>
    <property type="molecule type" value="Genomic_DNA"/>
</dbReference>
<sequence>MWAEPGQDYRVSAPCTVLLKKIDRLRDCTIAARSEREMRREHAPSRTSKNPDQRCRLHEERAAQPLKNKGVTLNDDTVSRNIPNHGISRRLFDLHNRSIELSWKTDIHWYRKPSSNNIILHSRSAHPTYMKVNVERNLVKTSERIATSNSEIDESIQRILFENGYNSGETTTWRPYAAADGIALVLPYLNDHHAKRVNAIVKRSQLPVRLIFQPPPTLKEMLTSPRLYENGCDEKGCRYCTDKKICHLRGTVCLIKCGRCGHRYIGETGRPLRKRLDEHRRALASPQAYPNNSFSRHRTAVHTRDSPPEFEVVVLYRHLENPLHRKIMEAREIKRFQPEINNKEELVEALKLIS</sequence>
<feature type="domain" description="Helix-turn-helix" evidence="2">
    <location>
        <begin position="118"/>
        <end position="168"/>
    </location>
</feature>
<evidence type="ECO:0000259" key="2">
    <source>
        <dbReference type="Pfam" id="PF26215"/>
    </source>
</evidence>
<dbReference type="AlphaFoldDB" id="A0A016WIV9"/>
<gene>
    <name evidence="3" type="primary">Acey_s0668.g1347</name>
    <name evidence="3" type="ORF">Y032_0668g1347</name>
</gene>
<name>A0A016WIV9_9BILA</name>
<evidence type="ECO:0000313" key="3">
    <source>
        <dbReference type="EMBL" id="EYC39222.1"/>
    </source>
</evidence>
<dbReference type="Pfam" id="PF26215">
    <property type="entry name" value="HTH_animal"/>
    <property type="match status" value="1"/>
</dbReference>
<dbReference type="Proteomes" id="UP000024635">
    <property type="component" value="Unassembled WGS sequence"/>
</dbReference>
<protein>
    <recommendedName>
        <fullName evidence="2">Helix-turn-helix domain-containing protein</fullName>
    </recommendedName>
</protein>
<proteinExistence type="predicted"/>
<keyword evidence="4" id="KW-1185">Reference proteome</keyword>
<reference evidence="4" key="1">
    <citation type="journal article" date="2015" name="Nat. Genet.">
        <title>The genome and transcriptome of the zoonotic hookworm Ancylostoma ceylanicum identify infection-specific gene families.</title>
        <authorList>
            <person name="Schwarz E.M."/>
            <person name="Hu Y."/>
            <person name="Antoshechkin I."/>
            <person name="Miller M.M."/>
            <person name="Sternberg P.W."/>
            <person name="Aroian R.V."/>
        </authorList>
    </citation>
    <scope>NUCLEOTIDE SEQUENCE</scope>
    <source>
        <strain evidence="4">HY135</strain>
    </source>
</reference>
<accession>A0A016WIV9</accession>
<organism evidence="3 4">
    <name type="scientific">Ancylostoma ceylanicum</name>
    <dbReference type="NCBI Taxonomy" id="53326"/>
    <lineage>
        <taxon>Eukaryota</taxon>
        <taxon>Metazoa</taxon>
        <taxon>Ecdysozoa</taxon>
        <taxon>Nematoda</taxon>
        <taxon>Chromadorea</taxon>
        <taxon>Rhabditida</taxon>
        <taxon>Rhabditina</taxon>
        <taxon>Rhabditomorpha</taxon>
        <taxon>Strongyloidea</taxon>
        <taxon>Ancylostomatidae</taxon>
        <taxon>Ancylostomatinae</taxon>
        <taxon>Ancylostoma</taxon>
    </lineage>
</organism>
<evidence type="ECO:0000313" key="4">
    <source>
        <dbReference type="Proteomes" id="UP000024635"/>
    </source>
</evidence>
<evidence type="ECO:0000256" key="1">
    <source>
        <dbReference type="SAM" id="MobiDB-lite"/>
    </source>
</evidence>
<feature type="region of interest" description="Disordered" evidence="1">
    <location>
        <begin position="35"/>
        <end position="55"/>
    </location>
</feature>
<dbReference type="InterPro" id="IPR058912">
    <property type="entry name" value="HTH_animal"/>
</dbReference>
<comment type="caution">
    <text evidence="3">The sequence shown here is derived from an EMBL/GenBank/DDBJ whole genome shotgun (WGS) entry which is preliminary data.</text>
</comment>